<feature type="compositionally biased region" description="Polar residues" evidence="12">
    <location>
        <begin position="74"/>
        <end position="85"/>
    </location>
</feature>
<dbReference type="OrthoDB" id="654211at2759"/>
<dbReference type="FunFam" id="3.30.160.60:FF:001064">
    <property type="entry name" value="Zinc finger protein 425"/>
    <property type="match status" value="1"/>
</dbReference>
<dbReference type="InterPro" id="IPR013087">
    <property type="entry name" value="Znf_C2H2_type"/>
</dbReference>
<reference evidence="15" key="1">
    <citation type="submission" date="2025-08" db="UniProtKB">
        <authorList>
            <consortium name="RefSeq"/>
        </authorList>
    </citation>
    <scope>IDENTIFICATION</scope>
    <source>
        <tissue evidence="15">Muscle</tissue>
    </source>
</reference>
<dbReference type="FunFam" id="3.30.160.60:FF:001818">
    <property type="entry name" value="GDNF-inducible zinc finger protein 1 isoform X1"/>
    <property type="match status" value="1"/>
</dbReference>
<proteinExistence type="inferred from homology"/>
<keyword evidence="6" id="KW-0862">Zinc</keyword>
<dbReference type="FunFam" id="3.30.160.60:FF:000912">
    <property type="entry name" value="Zinc finger protein 660"/>
    <property type="match status" value="1"/>
</dbReference>
<dbReference type="InterPro" id="IPR036236">
    <property type="entry name" value="Znf_C2H2_sf"/>
</dbReference>
<comment type="similarity">
    <text evidence="2">Belongs to the krueppel C2H2-type zinc-finger protein family.</text>
</comment>
<feature type="domain" description="C2H2-type" evidence="13">
    <location>
        <begin position="308"/>
        <end position="335"/>
    </location>
</feature>
<dbReference type="GeneID" id="104950426"/>
<evidence type="ECO:0000256" key="4">
    <source>
        <dbReference type="ARBA" id="ARBA00022737"/>
    </source>
</evidence>
<dbReference type="KEGG" id="ncc:104950426"/>
<keyword evidence="10" id="KW-0539">Nucleus</keyword>
<dbReference type="PROSITE" id="PS50157">
    <property type="entry name" value="ZINC_FINGER_C2H2_2"/>
    <property type="match status" value="4"/>
</dbReference>
<dbReference type="GO" id="GO:0000978">
    <property type="term" value="F:RNA polymerase II cis-regulatory region sequence-specific DNA binding"/>
    <property type="evidence" value="ECO:0007669"/>
    <property type="project" value="TreeGrafter"/>
</dbReference>
<dbReference type="FunFam" id="3.30.160.60:FF:002343">
    <property type="entry name" value="Zinc finger protein 33A"/>
    <property type="match status" value="1"/>
</dbReference>
<sequence length="351" mass="40975">MSSVEYLRGFVSERLTAAAEEIFEVFKTTVVEYEEEIARQRKLLDIVLRPAIHLRRIELPQQYIYQKEEDLTDQQLCSQERNSSLDQEDPEPPQIKEEQEELYTVQEEEQLALKHETEAFMVTPTDEENEHSEDQNFNSYEILSAVNKECVGNIPAIMDVVPEPSSNQQLVSHNFHKAEIQYQKAGKHGDSGSTTNSETEQKKTRHSNITCKIRRDTPTGLTFYTCDTCGKEFKDRTTLNRHFRVHTGERPYLCNTCGRTFKDIATLKKHESIHTGEKPYPCEICGKHFRLKNDVTNHMKTHTDERPHVCNICGKRYRRKMDMKWHMRMHTPEKQSSCETWGSSEETLQLT</sequence>
<evidence type="ECO:0000256" key="10">
    <source>
        <dbReference type="ARBA" id="ARBA00023242"/>
    </source>
</evidence>
<evidence type="ECO:0000256" key="12">
    <source>
        <dbReference type="SAM" id="MobiDB-lite"/>
    </source>
</evidence>
<evidence type="ECO:0000256" key="6">
    <source>
        <dbReference type="ARBA" id="ARBA00022833"/>
    </source>
</evidence>
<protein>
    <submittedName>
        <fullName evidence="15">Zinc finger protein 391-like</fullName>
    </submittedName>
</protein>
<keyword evidence="3" id="KW-0479">Metal-binding</keyword>
<dbReference type="GO" id="GO:0005667">
    <property type="term" value="C:transcription regulator complex"/>
    <property type="evidence" value="ECO:0007669"/>
    <property type="project" value="TreeGrafter"/>
</dbReference>
<keyword evidence="9" id="KW-0804">Transcription</keyword>
<dbReference type="PROSITE" id="PS00028">
    <property type="entry name" value="ZINC_FINGER_C2H2_1"/>
    <property type="match status" value="4"/>
</dbReference>
<dbReference type="Proteomes" id="UP000504611">
    <property type="component" value="Unplaced"/>
</dbReference>
<evidence type="ECO:0000313" key="14">
    <source>
        <dbReference type="Proteomes" id="UP000504611"/>
    </source>
</evidence>
<keyword evidence="4" id="KW-0677">Repeat</keyword>
<keyword evidence="7" id="KW-0805">Transcription regulation</keyword>
<evidence type="ECO:0000313" key="15">
    <source>
        <dbReference type="RefSeq" id="XP_010775247.1"/>
    </source>
</evidence>
<dbReference type="GO" id="GO:0008270">
    <property type="term" value="F:zinc ion binding"/>
    <property type="evidence" value="ECO:0007669"/>
    <property type="project" value="UniProtKB-KW"/>
</dbReference>
<feature type="domain" description="C2H2-type" evidence="13">
    <location>
        <begin position="252"/>
        <end position="279"/>
    </location>
</feature>
<dbReference type="SMART" id="SM00355">
    <property type="entry name" value="ZnF_C2H2"/>
    <property type="match status" value="4"/>
</dbReference>
<gene>
    <name evidence="15" type="primary">LOC104950426</name>
</gene>
<feature type="region of interest" description="Disordered" evidence="12">
    <location>
        <begin position="74"/>
        <end position="95"/>
    </location>
</feature>
<dbReference type="PANTHER" id="PTHR14003">
    <property type="entry name" value="TRANSCRIPTIONAL REPRESSOR PROTEIN YY"/>
    <property type="match status" value="1"/>
</dbReference>
<evidence type="ECO:0000259" key="13">
    <source>
        <dbReference type="PROSITE" id="PS50157"/>
    </source>
</evidence>
<dbReference type="PANTHER" id="PTHR14003:SF23">
    <property type="entry name" value="ZINC FINGER PROTEIN 143"/>
    <property type="match status" value="1"/>
</dbReference>
<evidence type="ECO:0000256" key="3">
    <source>
        <dbReference type="ARBA" id="ARBA00022723"/>
    </source>
</evidence>
<dbReference type="GO" id="GO:0000981">
    <property type="term" value="F:DNA-binding transcription factor activity, RNA polymerase II-specific"/>
    <property type="evidence" value="ECO:0007669"/>
    <property type="project" value="TreeGrafter"/>
</dbReference>
<dbReference type="GO" id="GO:0000785">
    <property type="term" value="C:chromatin"/>
    <property type="evidence" value="ECO:0007669"/>
    <property type="project" value="TreeGrafter"/>
</dbReference>
<keyword evidence="5 11" id="KW-0863">Zinc-finger</keyword>
<keyword evidence="14" id="KW-1185">Reference proteome</keyword>
<feature type="domain" description="C2H2-type" evidence="13">
    <location>
        <begin position="280"/>
        <end position="307"/>
    </location>
</feature>
<evidence type="ECO:0000256" key="2">
    <source>
        <dbReference type="ARBA" id="ARBA00006991"/>
    </source>
</evidence>
<dbReference type="RefSeq" id="XP_010775247.1">
    <property type="nucleotide sequence ID" value="XM_010776945.1"/>
</dbReference>
<organism evidence="14 15">
    <name type="scientific">Notothenia coriiceps</name>
    <name type="common">black rockcod</name>
    <dbReference type="NCBI Taxonomy" id="8208"/>
    <lineage>
        <taxon>Eukaryota</taxon>
        <taxon>Metazoa</taxon>
        <taxon>Chordata</taxon>
        <taxon>Craniata</taxon>
        <taxon>Vertebrata</taxon>
        <taxon>Euteleostomi</taxon>
        <taxon>Actinopterygii</taxon>
        <taxon>Neopterygii</taxon>
        <taxon>Teleostei</taxon>
        <taxon>Neoteleostei</taxon>
        <taxon>Acanthomorphata</taxon>
        <taxon>Eupercaria</taxon>
        <taxon>Perciformes</taxon>
        <taxon>Notothenioidei</taxon>
        <taxon>Nototheniidae</taxon>
        <taxon>Notothenia</taxon>
    </lineage>
</organism>
<feature type="region of interest" description="Disordered" evidence="12">
    <location>
        <begin position="183"/>
        <end position="206"/>
    </location>
</feature>
<comment type="subcellular location">
    <subcellularLocation>
        <location evidence="1">Nucleus</location>
    </subcellularLocation>
</comment>
<keyword evidence="8" id="KW-0238">DNA-binding</keyword>
<evidence type="ECO:0000256" key="1">
    <source>
        <dbReference type="ARBA" id="ARBA00004123"/>
    </source>
</evidence>
<dbReference type="SUPFAM" id="SSF57667">
    <property type="entry name" value="beta-beta-alpha zinc fingers"/>
    <property type="match status" value="2"/>
</dbReference>
<dbReference type="Pfam" id="PF00096">
    <property type="entry name" value="zf-C2H2"/>
    <property type="match status" value="4"/>
</dbReference>
<dbReference type="Gene3D" id="3.30.160.60">
    <property type="entry name" value="Classic Zinc Finger"/>
    <property type="match status" value="4"/>
</dbReference>
<name>A0A6I9NFC5_9TELE</name>
<feature type="domain" description="C2H2-type" evidence="13">
    <location>
        <begin position="224"/>
        <end position="251"/>
    </location>
</feature>
<evidence type="ECO:0000256" key="5">
    <source>
        <dbReference type="ARBA" id="ARBA00022771"/>
    </source>
</evidence>
<dbReference type="AlphaFoldDB" id="A0A6I9NFC5"/>
<evidence type="ECO:0000256" key="11">
    <source>
        <dbReference type="PROSITE-ProRule" id="PRU00042"/>
    </source>
</evidence>
<accession>A0A6I9NFC5</accession>
<evidence type="ECO:0000256" key="9">
    <source>
        <dbReference type="ARBA" id="ARBA00023163"/>
    </source>
</evidence>
<dbReference type="GO" id="GO:0031519">
    <property type="term" value="C:PcG protein complex"/>
    <property type="evidence" value="ECO:0007669"/>
    <property type="project" value="TreeGrafter"/>
</dbReference>
<evidence type="ECO:0000256" key="8">
    <source>
        <dbReference type="ARBA" id="ARBA00023125"/>
    </source>
</evidence>
<evidence type="ECO:0000256" key="7">
    <source>
        <dbReference type="ARBA" id="ARBA00023015"/>
    </source>
</evidence>